<dbReference type="PANTHER" id="PTHR36397:SF1">
    <property type="entry name" value="OS04G0482900 PROTEIN"/>
    <property type="match status" value="1"/>
</dbReference>
<dbReference type="Gramene" id="OE9A017274T1">
    <property type="protein sequence ID" value="OE9A017274C1"/>
    <property type="gene ID" value="OE9A017274"/>
</dbReference>
<dbReference type="EMBL" id="CACTIH010002487">
    <property type="protein sequence ID" value="CAA2976600.1"/>
    <property type="molecule type" value="Genomic_DNA"/>
</dbReference>
<organism evidence="1 2">
    <name type="scientific">Olea europaea subsp. europaea</name>
    <dbReference type="NCBI Taxonomy" id="158383"/>
    <lineage>
        <taxon>Eukaryota</taxon>
        <taxon>Viridiplantae</taxon>
        <taxon>Streptophyta</taxon>
        <taxon>Embryophyta</taxon>
        <taxon>Tracheophyta</taxon>
        <taxon>Spermatophyta</taxon>
        <taxon>Magnoliopsida</taxon>
        <taxon>eudicotyledons</taxon>
        <taxon>Gunneridae</taxon>
        <taxon>Pentapetalae</taxon>
        <taxon>asterids</taxon>
        <taxon>lamiids</taxon>
        <taxon>Lamiales</taxon>
        <taxon>Oleaceae</taxon>
        <taxon>Oleeae</taxon>
        <taxon>Olea</taxon>
    </lineage>
</organism>
<evidence type="ECO:0000313" key="2">
    <source>
        <dbReference type="Proteomes" id="UP000594638"/>
    </source>
</evidence>
<evidence type="ECO:0000313" key="1">
    <source>
        <dbReference type="EMBL" id="CAA2976600.1"/>
    </source>
</evidence>
<protein>
    <submittedName>
        <fullName evidence="1">Uncharacterized protein</fullName>
    </submittedName>
</protein>
<gene>
    <name evidence="1" type="ORF">OLEA9_A017274</name>
</gene>
<dbReference type="Proteomes" id="UP000594638">
    <property type="component" value="Unassembled WGS sequence"/>
</dbReference>
<keyword evidence="2" id="KW-1185">Reference proteome</keyword>
<name>A0A8S0RCJ0_OLEEU</name>
<sequence>MTTISGFSTLRKMPQVQCRNKEKEGGGQNNYPYKVVEIAPPPKNLGIRCFPSNLQCGESLTIEGQAYMISGVTYRYQLRK</sequence>
<reference evidence="1 2" key="1">
    <citation type="submission" date="2019-12" db="EMBL/GenBank/DDBJ databases">
        <authorList>
            <person name="Alioto T."/>
            <person name="Alioto T."/>
            <person name="Gomez Garrido J."/>
        </authorList>
    </citation>
    <scope>NUCLEOTIDE SEQUENCE [LARGE SCALE GENOMIC DNA]</scope>
</reference>
<comment type="caution">
    <text evidence="1">The sequence shown here is derived from an EMBL/GenBank/DDBJ whole genome shotgun (WGS) entry which is preliminary data.</text>
</comment>
<accession>A0A8S0RCJ0</accession>
<dbReference type="AlphaFoldDB" id="A0A8S0RCJ0"/>
<dbReference type="PANTHER" id="PTHR36397">
    <property type="entry name" value="OSJNBA0081L15.1 PROTEIN"/>
    <property type="match status" value="1"/>
</dbReference>
<dbReference type="OrthoDB" id="4237at2759"/>
<proteinExistence type="predicted"/>